<proteinExistence type="predicted"/>
<gene>
    <name evidence="1" type="ORF">K5I29_05450</name>
</gene>
<dbReference type="EMBL" id="CP081495">
    <property type="protein sequence ID" value="UYW02344.1"/>
    <property type="molecule type" value="Genomic_DNA"/>
</dbReference>
<dbReference type="InterPro" id="IPR015996">
    <property type="entry name" value="UCP028451"/>
</dbReference>
<dbReference type="PANTHER" id="PTHR36452">
    <property type="entry name" value="CHROMOSOME 12, WHOLE GENOME SHOTGUN SEQUENCE"/>
    <property type="match status" value="1"/>
</dbReference>
<name>A0ABY6M1A6_9FLAO</name>
<evidence type="ECO:0000313" key="1">
    <source>
        <dbReference type="EMBL" id="UYW02344.1"/>
    </source>
</evidence>
<dbReference type="PIRSF" id="PIRSF028451">
    <property type="entry name" value="UCP028451"/>
    <property type="match status" value="1"/>
</dbReference>
<dbReference type="NCBIfam" id="TIGR02453">
    <property type="entry name" value="TIGR02453 family protein"/>
    <property type="match status" value="1"/>
</dbReference>
<evidence type="ECO:0000313" key="2">
    <source>
        <dbReference type="Proteomes" id="UP001163328"/>
    </source>
</evidence>
<accession>A0ABY6M1A6</accession>
<dbReference type="Pfam" id="PF09365">
    <property type="entry name" value="DUF2461"/>
    <property type="match status" value="1"/>
</dbReference>
<protein>
    <submittedName>
        <fullName evidence="1">DUF2461 domain-containing protein</fullName>
    </submittedName>
</protein>
<organism evidence="1 2">
    <name type="scientific">Flavobacterium agricola</name>
    <dbReference type="NCBI Taxonomy" id="2870839"/>
    <lineage>
        <taxon>Bacteria</taxon>
        <taxon>Pseudomonadati</taxon>
        <taxon>Bacteroidota</taxon>
        <taxon>Flavobacteriia</taxon>
        <taxon>Flavobacteriales</taxon>
        <taxon>Flavobacteriaceae</taxon>
        <taxon>Flavobacterium</taxon>
    </lineage>
</organism>
<sequence>MEQLTPGNLNILKAIAQNNNREWFTEHKPEIDVEFDQVKNFFKSLYAEMEKHDQLEPIHIHRLYRDARFSKNKLPYKDYFGLHIPRQKPYLRGGYFLRIKPGGCRVAGGFYGPEPNDLKRIREEIALDPDEFRSFFTTPEFKKLYDGLESEELKTAPKGYPKDHPAIDLLKKKSFIIYKDFTDAEVLSPDFYNKVIACFLGFRPFFDYMSAVLTTNSNGENIF</sequence>
<reference evidence="1" key="1">
    <citation type="submission" date="2021-08" db="EMBL/GenBank/DDBJ databases">
        <title>Flavobacterium sp. strain CC-SYL302.</title>
        <authorList>
            <person name="Lin S.-Y."/>
            <person name="Lee T.-H."/>
            <person name="Young C.-C."/>
        </authorList>
    </citation>
    <scope>NUCLEOTIDE SEQUENCE</scope>
    <source>
        <strain evidence="1">CC-SYL302</strain>
    </source>
</reference>
<keyword evidence="2" id="KW-1185">Reference proteome</keyword>
<dbReference type="Proteomes" id="UP001163328">
    <property type="component" value="Chromosome"/>
</dbReference>
<dbReference type="InterPro" id="IPR012808">
    <property type="entry name" value="CHP02453"/>
</dbReference>
<dbReference type="RefSeq" id="WP_264434891.1">
    <property type="nucleotide sequence ID" value="NZ_CP081495.1"/>
</dbReference>
<dbReference type="PANTHER" id="PTHR36452:SF1">
    <property type="entry name" value="DUF2461 DOMAIN-CONTAINING PROTEIN"/>
    <property type="match status" value="1"/>
</dbReference>